<accession>A0A1G5PHR3</accession>
<evidence type="ECO:0000256" key="1">
    <source>
        <dbReference type="SAM" id="Phobius"/>
    </source>
</evidence>
<dbReference type="RefSeq" id="WP_092991375.1">
    <property type="nucleotide sequence ID" value="NZ_FMWD01000001.1"/>
</dbReference>
<dbReference type="Proteomes" id="UP000199648">
    <property type="component" value="Unassembled WGS sequence"/>
</dbReference>
<keyword evidence="1" id="KW-0812">Transmembrane</keyword>
<reference evidence="2 3" key="1">
    <citation type="submission" date="2016-10" db="EMBL/GenBank/DDBJ databases">
        <authorList>
            <person name="de Groot N.N."/>
        </authorList>
    </citation>
    <scope>NUCLEOTIDE SEQUENCE [LARGE SCALE GENOMIC DNA]</scope>
    <source>
        <strain evidence="2 3">HLD2</strain>
    </source>
</reference>
<feature type="transmembrane region" description="Helical" evidence="1">
    <location>
        <begin position="86"/>
        <end position="107"/>
    </location>
</feature>
<organism evidence="2 3">
    <name type="scientific">Thiohalomonas denitrificans</name>
    <dbReference type="NCBI Taxonomy" id="415747"/>
    <lineage>
        <taxon>Bacteria</taxon>
        <taxon>Pseudomonadati</taxon>
        <taxon>Pseudomonadota</taxon>
        <taxon>Gammaproteobacteria</taxon>
        <taxon>Thiohalomonadales</taxon>
        <taxon>Thiohalomonadaceae</taxon>
        <taxon>Thiohalomonas</taxon>
    </lineage>
</organism>
<gene>
    <name evidence="2" type="ORF">SAMN03097708_00011</name>
</gene>
<evidence type="ECO:0000313" key="2">
    <source>
        <dbReference type="EMBL" id="SCZ49055.1"/>
    </source>
</evidence>
<dbReference type="OrthoDB" id="5767596at2"/>
<feature type="transmembrane region" description="Helical" evidence="1">
    <location>
        <begin position="113"/>
        <end position="135"/>
    </location>
</feature>
<keyword evidence="1" id="KW-1133">Transmembrane helix</keyword>
<name>A0A1G5PHR3_9GAMM</name>
<keyword evidence="3" id="KW-1185">Reference proteome</keyword>
<dbReference type="AlphaFoldDB" id="A0A1G5PHR3"/>
<dbReference type="EMBL" id="FMWD01000001">
    <property type="protein sequence ID" value="SCZ49055.1"/>
    <property type="molecule type" value="Genomic_DNA"/>
</dbReference>
<sequence>MHQEISRSDIVRARSPHELFLINLIFNHVFLLIAALMATSLRGTVLIVPIVSAAILGYTIWRARRSQDRDPWFVVCHWQIAAKRSVFFAVMWVVAGAVILGLLAISGGDLKPGHYAVGGVFGVPVMGTMLVLIIMESEAMQQASNGTLPKWALERYPRQEVIAEQPESASPR</sequence>
<evidence type="ECO:0000313" key="3">
    <source>
        <dbReference type="Proteomes" id="UP000199648"/>
    </source>
</evidence>
<protein>
    <submittedName>
        <fullName evidence="2">Uncharacterized protein</fullName>
    </submittedName>
</protein>
<feature type="transmembrane region" description="Helical" evidence="1">
    <location>
        <begin position="44"/>
        <end position="61"/>
    </location>
</feature>
<keyword evidence="1" id="KW-0472">Membrane</keyword>
<feature type="transmembrane region" description="Helical" evidence="1">
    <location>
        <begin position="20"/>
        <end position="38"/>
    </location>
</feature>
<proteinExistence type="predicted"/>